<name>A0A1V8ZY25_SACPI</name>
<keyword evidence="1" id="KW-0560">Oxidoreductase</keyword>
<gene>
    <name evidence="3" type="ORF">B1813_22505</name>
</gene>
<dbReference type="Gene3D" id="3.50.50.60">
    <property type="entry name" value="FAD/NAD(P)-binding domain"/>
    <property type="match status" value="1"/>
</dbReference>
<feature type="domain" description="FAD-binding" evidence="2">
    <location>
        <begin position="7"/>
        <end position="347"/>
    </location>
</feature>
<dbReference type="InterPro" id="IPR002938">
    <property type="entry name" value="FAD-bd"/>
</dbReference>
<dbReference type="SUPFAM" id="SSF51905">
    <property type="entry name" value="FAD/NAD(P)-binding domain"/>
    <property type="match status" value="1"/>
</dbReference>
<organism evidence="3 4">
    <name type="scientific">Saccharomonospora piscinae</name>
    <dbReference type="NCBI Taxonomy" id="687388"/>
    <lineage>
        <taxon>Bacteria</taxon>
        <taxon>Bacillati</taxon>
        <taxon>Actinomycetota</taxon>
        <taxon>Actinomycetes</taxon>
        <taxon>Pseudonocardiales</taxon>
        <taxon>Pseudonocardiaceae</taxon>
        <taxon>Saccharomonospora</taxon>
    </lineage>
</organism>
<dbReference type="Proteomes" id="UP000192591">
    <property type="component" value="Unassembled WGS sequence"/>
</dbReference>
<comment type="caution">
    <text evidence="3">The sequence shown here is derived from an EMBL/GenBank/DDBJ whole genome shotgun (WGS) entry which is preliminary data.</text>
</comment>
<dbReference type="Gene3D" id="3.30.70.2450">
    <property type="match status" value="1"/>
</dbReference>
<keyword evidence="4" id="KW-1185">Reference proteome</keyword>
<dbReference type="GO" id="GO:0019622">
    <property type="term" value="P:3-(3-hydroxy)phenylpropionate catabolic process"/>
    <property type="evidence" value="ECO:0007669"/>
    <property type="project" value="TreeGrafter"/>
</dbReference>
<dbReference type="PANTHER" id="PTHR43476:SF3">
    <property type="entry name" value="FAD-BINDING MONOOXYGENASE"/>
    <property type="match status" value="1"/>
</dbReference>
<evidence type="ECO:0000313" key="3">
    <source>
        <dbReference type="EMBL" id="OQO89676.1"/>
    </source>
</evidence>
<dbReference type="EMBL" id="MWIH01000009">
    <property type="protein sequence ID" value="OQO89676.1"/>
    <property type="molecule type" value="Genomic_DNA"/>
</dbReference>
<dbReference type="PRINTS" id="PR00420">
    <property type="entry name" value="RNGMNOXGNASE"/>
</dbReference>
<dbReference type="STRING" id="1962155.B1813_22505"/>
<sequence length="534" mass="57498">MSGYATETDVLIVGYGPVGEVLSILLAQQGHTVTVVERWPTPYPMPRAVAYDGEGARILAAAGVADDLADVRELTRDYTWHNADGETLMRLEPPATSRMGWPEATSMYQPGLERALAERGEQLPNLSVLRPYEAVGLEHGDNGVTVTVRSPEGQQRVISAGWVVGCDGANSFVREHLGTTMTDFGFSTDWLICDVVLNEPREFDPNNLQICDPKRPRTAVSAGPGHRRWEFMRVPGETLEELDQPETLWRLLGLFDLTPDNAVVDRHAVYTTDARCARKWRSGRLLIAGDAAHVMPPFIGQGMCSGLRDAANLAWKLGLVVSGMAQESVLDSYTIERRAHVRAAIEASIALGKILCETDSAAAAGRDAYLLDGQRRGRPVQGPHQGLADSLRDGFLYRNDRGVIVAPAGELVPQGTVARGPSSGLFDTVVGTGFVLVTSVDPDDLLDSEDTATLAELGAHVVRVLPAGTPPEQAGPRDVVDVDDVYLPYLAETAALGALVRPDFYLFGSAGDAAGVAGVVRDLRRRLAPPVPAR</sequence>
<dbReference type="Pfam" id="PF01494">
    <property type="entry name" value="FAD_binding_3"/>
    <property type="match status" value="1"/>
</dbReference>
<dbReference type="GO" id="GO:0008688">
    <property type="term" value="F:3-(3-hydroxyphenyl)propionate hydroxylase activity"/>
    <property type="evidence" value="ECO:0007669"/>
    <property type="project" value="TreeGrafter"/>
</dbReference>
<proteinExistence type="predicted"/>
<dbReference type="RefSeq" id="WP_081195300.1">
    <property type="nucleotide sequence ID" value="NZ_MWIH01000009.1"/>
</dbReference>
<protein>
    <submittedName>
        <fullName evidence="3">3-(3-hydroxyphenyl)propionate hydroxylase</fullName>
    </submittedName>
</protein>
<dbReference type="AlphaFoldDB" id="A0A1V8ZY25"/>
<dbReference type="InterPro" id="IPR036188">
    <property type="entry name" value="FAD/NAD-bd_sf"/>
</dbReference>
<accession>A0A1V8ZY25</accession>
<dbReference type="GO" id="GO:0071949">
    <property type="term" value="F:FAD binding"/>
    <property type="evidence" value="ECO:0007669"/>
    <property type="project" value="InterPro"/>
</dbReference>
<dbReference type="InterPro" id="IPR050631">
    <property type="entry name" value="PheA/TfdB_FAD_monoxygenase"/>
</dbReference>
<reference evidence="3 4" key="1">
    <citation type="submission" date="2017-02" db="EMBL/GenBank/DDBJ databases">
        <title>Draft genome of Saccharomonospora sp. 154.</title>
        <authorList>
            <person name="Alonso-Carmona G.S."/>
            <person name="De La Haba R."/>
            <person name="Vera-Gargallo B."/>
            <person name="Sandoval-Trujillo A.H."/>
            <person name="Ramirez-Duran N."/>
            <person name="Ventosa A."/>
        </authorList>
    </citation>
    <scope>NUCLEOTIDE SEQUENCE [LARGE SCALE GENOMIC DNA]</scope>
    <source>
        <strain evidence="3 4">LRS4.154</strain>
    </source>
</reference>
<evidence type="ECO:0000256" key="1">
    <source>
        <dbReference type="ARBA" id="ARBA00023002"/>
    </source>
</evidence>
<dbReference type="PANTHER" id="PTHR43476">
    <property type="entry name" value="3-(3-HYDROXY-PHENYL)PROPIONATE/3-HYDROXYCINNAMIC ACID HYDROXYLASE"/>
    <property type="match status" value="1"/>
</dbReference>
<evidence type="ECO:0000313" key="4">
    <source>
        <dbReference type="Proteomes" id="UP000192591"/>
    </source>
</evidence>
<evidence type="ECO:0000259" key="2">
    <source>
        <dbReference type="Pfam" id="PF01494"/>
    </source>
</evidence>
<dbReference type="NCBIfam" id="NF004829">
    <property type="entry name" value="PRK06183.1-3"/>
    <property type="match status" value="1"/>
</dbReference>